<keyword evidence="5" id="KW-1185">Reference proteome</keyword>
<protein>
    <submittedName>
        <fullName evidence="4">ABC-type nickel/cobalt efflux system permease component RcnA</fullName>
    </submittedName>
</protein>
<keyword evidence="2" id="KW-1133">Transmembrane helix</keyword>
<dbReference type="AlphaFoldDB" id="A0A8J7GEW8"/>
<dbReference type="EMBL" id="JADOUF010000001">
    <property type="protein sequence ID" value="MBG6136415.1"/>
    <property type="molecule type" value="Genomic_DNA"/>
</dbReference>
<dbReference type="PANTHER" id="PTHR40659:SF1">
    <property type="entry name" value="NICKEL_COBALT EFFLUX SYSTEM RCNA"/>
    <property type="match status" value="1"/>
</dbReference>
<dbReference type="Proteomes" id="UP000622552">
    <property type="component" value="Unassembled WGS sequence"/>
</dbReference>
<feature type="compositionally biased region" description="Basic and acidic residues" evidence="1">
    <location>
        <begin position="406"/>
        <end position="421"/>
    </location>
</feature>
<keyword evidence="3" id="KW-0732">Signal</keyword>
<evidence type="ECO:0000313" key="4">
    <source>
        <dbReference type="EMBL" id="MBG6136415.1"/>
    </source>
</evidence>
<dbReference type="PANTHER" id="PTHR40659">
    <property type="entry name" value="NICKEL/COBALT EFFLUX SYSTEM RCNA"/>
    <property type="match status" value="1"/>
</dbReference>
<keyword evidence="2" id="KW-0812">Transmembrane</keyword>
<dbReference type="InterPro" id="IPR051224">
    <property type="entry name" value="NiCoT_RcnA"/>
</dbReference>
<feature type="transmembrane region" description="Helical" evidence="2">
    <location>
        <begin position="314"/>
        <end position="335"/>
    </location>
</feature>
<feature type="transmembrane region" description="Helical" evidence="2">
    <location>
        <begin position="553"/>
        <end position="575"/>
    </location>
</feature>
<feature type="compositionally biased region" description="Basic and acidic residues" evidence="1">
    <location>
        <begin position="428"/>
        <end position="444"/>
    </location>
</feature>
<feature type="transmembrane region" description="Helical" evidence="2">
    <location>
        <begin position="475"/>
        <end position="501"/>
    </location>
</feature>
<keyword evidence="2" id="KW-0472">Membrane</keyword>
<sequence>MRRIGVFGALLAGCVLLTASPAAAHPLGNFTTNQYAGLTVDATGVTVDYVVDMAELPTYQLRQQLWPDTAPTGAQSAGYAASECARIAGTAAVTADGRPVPLTVTQRAISFPVGAAGLDTLRLECVLRGDAHLDRSSRIAYSADAYPERLGWREVTAVGDGTTLTASDVPAASPSRRLTAYPDQALTSPAATHSAHLTATPGGVAAPRAASTAAGTQARGVDRLTRAFTDFIGRPKLTLSIGVLAVLIALVLGAAHALAPGHGKTVMAAYLVAERGSLRHAGVIAATVTLTHTGGVMILGLLLSTTLAFAPQRVYGWLGLTSGALLAAVGAVLLYRAWRGQGLSHGHHHGPGGHIHGPAGHHHGPDGHTHGPGGHHHHHHGPLNADGHQAELVAAHAGTSAQVTAGHDHPHDHSHHGELAHAGHTHGAAHDDGHNHSHSHDHAHVHTPLGHNEHHDHVTGAGPAGSGGARSALSLFTVTAMGFAGGLVPSPSAVVVLLGAIALGRTWFGVVLVLGYGAGMAATLVGIGFLLARWRHRLEPRLTGRTGTLVRRVAPLATSGLVVVVGLCVAAQAAVSL</sequence>
<evidence type="ECO:0000256" key="1">
    <source>
        <dbReference type="SAM" id="MobiDB-lite"/>
    </source>
</evidence>
<feature type="region of interest" description="Disordered" evidence="1">
    <location>
        <begin position="343"/>
        <end position="385"/>
    </location>
</feature>
<dbReference type="GO" id="GO:0015099">
    <property type="term" value="F:nickel cation transmembrane transporter activity"/>
    <property type="evidence" value="ECO:0007669"/>
    <property type="project" value="TreeGrafter"/>
</dbReference>
<dbReference type="GO" id="GO:0006824">
    <property type="term" value="P:cobalt ion transport"/>
    <property type="evidence" value="ECO:0007669"/>
    <property type="project" value="UniProtKB-KW"/>
</dbReference>
<evidence type="ECO:0000313" key="5">
    <source>
        <dbReference type="Proteomes" id="UP000622552"/>
    </source>
</evidence>
<reference evidence="4" key="1">
    <citation type="submission" date="2020-11" db="EMBL/GenBank/DDBJ databases">
        <title>Sequencing the genomes of 1000 actinobacteria strains.</title>
        <authorList>
            <person name="Klenk H.-P."/>
        </authorList>
    </citation>
    <scope>NUCLEOTIDE SEQUENCE</scope>
    <source>
        <strain evidence="4">DSM 45356</strain>
    </source>
</reference>
<dbReference type="GO" id="GO:0010045">
    <property type="term" value="P:response to nickel cation"/>
    <property type="evidence" value="ECO:0007669"/>
    <property type="project" value="TreeGrafter"/>
</dbReference>
<evidence type="ECO:0000256" key="2">
    <source>
        <dbReference type="SAM" id="Phobius"/>
    </source>
</evidence>
<dbReference type="GO" id="GO:0032025">
    <property type="term" value="P:response to cobalt ion"/>
    <property type="evidence" value="ECO:0007669"/>
    <property type="project" value="TreeGrafter"/>
</dbReference>
<dbReference type="RefSeq" id="WP_197003395.1">
    <property type="nucleotide sequence ID" value="NZ_BONS01000015.1"/>
</dbReference>
<organism evidence="4 5">
    <name type="scientific">Longispora fulva</name>
    <dbReference type="NCBI Taxonomy" id="619741"/>
    <lineage>
        <taxon>Bacteria</taxon>
        <taxon>Bacillati</taxon>
        <taxon>Actinomycetota</taxon>
        <taxon>Actinomycetes</taxon>
        <taxon>Micromonosporales</taxon>
        <taxon>Micromonosporaceae</taxon>
        <taxon>Longispora</taxon>
    </lineage>
</organism>
<dbReference type="GO" id="GO:0046583">
    <property type="term" value="F:monoatomic cation efflux transmembrane transporter activity"/>
    <property type="evidence" value="ECO:0007669"/>
    <property type="project" value="TreeGrafter"/>
</dbReference>
<proteinExistence type="predicted"/>
<feature type="transmembrane region" description="Helical" evidence="2">
    <location>
        <begin position="237"/>
        <end position="259"/>
    </location>
</feature>
<evidence type="ECO:0000256" key="3">
    <source>
        <dbReference type="SAM" id="SignalP"/>
    </source>
</evidence>
<feature type="signal peptide" evidence="3">
    <location>
        <begin position="1"/>
        <end position="24"/>
    </location>
</feature>
<accession>A0A8J7GEW8</accession>
<gene>
    <name evidence="4" type="ORF">IW245_002609</name>
</gene>
<feature type="chain" id="PRO_5035232680" evidence="3">
    <location>
        <begin position="25"/>
        <end position="577"/>
    </location>
</feature>
<feature type="transmembrane region" description="Helical" evidence="2">
    <location>
        <begin position="507"/>
        <end position="532"/>
    </location>
</feature>
<feature type="region of interest" description="Disordered" evidence="1">
    <location>
        <begin position="399"/>
        <end position="465"/>
    </location>
</feature>
<dbReference type="GO" id="GO:0005886">
    <property type="term" value="C:plasma membrane"/>
    <property type="evidence" value="ECO:0007669"/>
    <property type="project" value="UniProtKB-SubCell"/>
</dbReference>
<comment type="caution">
    <text evidence="4">The sequence shown here is derived from an EMBL/GenBank/DDBJ whole genome shotgun (WGS) entry which is preliminary data.</text>
</comment>
<feature type="transmembrane region" description="Helical" evidence="2">
    <location>
        <begin position="280"/>
        <end position="302"/>
    </location>
</feature>
<name>A0A8J7GEW8_9ACTN</name>